<keyword evidence="4 7" id="KW-0560">Oxidoreductase</keyword>
<dbReference type="UniPathway" id="UPA00554">
    <property type="reaction ID" value="UER00611"/>
</dbReference>
<dbReference type="CDD" id="cd05292">
    <property type="entry name" value="LDH_2"/>
    <property type="match status" value="1"/>
</dbReference>
<dbReference type="Proteomes" id="UP000322294">
    <property type="component" value="Unassembled WGS sequence"/>
</dbReference>
<dbReference type="Gene3D" id="3.90.110.10">
    <property type="entry name" value="Lactate dehydrogenase/glycoside hydrolase, family 4, C-terminal"/>
    <property type="match status" value="1"/>
</dbReference>
<comment type="activity regulation">
    <text evidence="7">Allosterically activated by fructose 1,6-bisphosphate (FBP).</text>
</comment>
<dbReference type="PANTHER" id="PTHR43128">
    <property type="entry name" value="L-2-HYDROXYCARBOXYLATE DEHYDROGENASE (NAD(P)(+))"/>
    <property type="match status" value="1"/>
</dbReference>
<comment type="subcellular location">
    <subcellularLocation>
        <location evidence="7">Cytoplasm</location>
    </subcellularLocation>
</comment>
<organism evidence="12 13">
    <name type="scientific">Thermosediminibacter litoriperuensis</name>
    <dbReference type="NCBI Taxonomy" id="291989"/>
    <lineage>
        <taxon>Bacteria</taxon>
        <taxon>Bacillati</taxon>
        <taxon>Bacillota</taxon>
        <taxon>Clostridia</taxon>
        <taxon>Thermosediminibacterales</taxon>
        <taxon>Thermosediminibacteraceae</taxon>
        <taxon>Thermosediminibacter</taxon>
    </lineage>
</organism>
<feature type="domain" description="Lactate/malate dehydrogenase C-terminal" evidence="11">
    <location>
        <begin position="142"/>
        <end position="308"/>
    </location>
</feature>
<reference evidence="12 13" key="1">
    <citation type="submission" date="2019-07" db="EMBL/GenBank/DDBJ databases">
        <title>Genomic Encyclopedia of Type Strains, Phase I: the one thousand microbial genomes (KMG-I) project.</title>
        <authorList>
            <person name="Kyrpides N."/>
        </authorList>
    </citation>
    <scope>NUCLEOTIDE SEQUENCE [LARGE SCALE GENOMIC DNA]</scope>
    <source>
        <strain evidence="12 13">DSM 16647</strain>
    </source>
</reference>
<accession>A0A5S5AXY6</accession>
<feature type="binding site" evidence="7">
    <location>
        <position position="11"/>
    </location>
    <ligand>
        <name>NAD(+)</name>
        <dbReference type="ChEBI" id="CHEBI:57540"/>
    </ligand>
</feature>
<comment type="similarity">
    <text evidence="2 7">Belongs to the LDH/MDH superfamily. LDH family.</text>
</comment>
<feature type="binding site" evidence="9">
    <location>
        <position position="92"/>
    </location>
    <ligand>
        <name>NAD(+)</name>
        <dbReference type="ChEBI" id="CHEBI:57540"/>
    </ligand>
</feature>
<dbReference type="GO" id="GO:0005737">
    <property type="term" value="C:cytoplasm"/>
    <property type="evidence" value="ECO:0007669"/>
    <property type="project" value="UniProtKB-SubCell"/>
</dbReference>
<dbReference type="PANTHER" id="PTHR43128:SF16">
    <property type="entry name" value="L-LACTATE DEHYDROGENASE"/>
    <property type="match status" value="1"/>
</dbReference>
<feature type="binding site" evidence="7">
    <location>
        <position position="150"/>
    </location>
    <ligand>
        <name>beta-D-fructose 1,6-bisphosphate</name>
        <dbReference type="ChEBI" id="CHEBI:32966"/>
        <note>allosteric activator</note>
    </ligand>
</feature>
<dbReference type="HAMAP" id="MF_00488">
    <property type="entry name" value="Lactate_dehydrog"/>
    <property type="match status" value="1"/>
</dbReference>
<dbReference type="GO" id="GO:0004459">
    <property type="term" value="F:L-lactate dehydrogenase (NAD+) activity"/>
    <property type="evidence" value="ECO:0007669"/>
    <property type="project" value="UniProtKB-UniRule"/>
</dbReference>
<comment type="pathway">
    <text evidence="1 7">Fermentation; pyruvate fermentation to lactate; (S)-lactate from pyruvate: step 1/1.</text>
</comment>
<keyword evidence="7" id="KW-0963">Cytoplasm</keyword>
<keyword evidence="7" id="KW-0021">Allosteric enzyme</keyword>
<dbReference type="Pfam" id="PF02866">
    <property type="entry name" value="Ldh_1_C"/>
    <property type="match status" value="1"/>
</dbReference>
<dbReference type="InterPro" id="IPR022383">
    <property type="entry name" value="Lactate/malate_DH_C"/>
</dbReference>
<dbReference type="PRINTS" id="PR00086">
    <property type="entry name" value="LLDHDRGNASE"/>
</dbReference>
<dbReference type="Gene3D" id="3.40.50.720">
    <property type="entry name" value="NAD(P)-binding Rossmann-like Domain"/>
    <property type="match status" value="1"/>
</dbReference>
<dbReference type="NCBIfam" id="TIGR01771">
    <property type="entry name" value="L-LDH-NAD"/>
    <property type="match status" value="1"/>
</dbReference>
<dbReference type="GO" id="GO:0006096">
    <property type="term" value="P:glycolytic process"/>
    <property type="evidence" value="ECO:0007669"/>
    <property type="project" value="UniProtKB-UniRule"/>
</dbReference>
<keyword evidence="5 7" id="KW-0520">NAD</keyword>
<feature type="active site" description="Proton acceptor" evidence="7 8">
    <location>
        <position position="172"/>
    </location>
</feature>
<feature type="binding site" evidence="7">
    <location>
        <position position="37"/>
    </location>
    <ligand>
        <name>NAD(+)</name>
        <dbReference type="ChEBI" id="CHEBI:57540"/>
    </ligand>
</feature>
<dbReference type="Pfam" id="PF00056">
    <property type="entry name" value="Ldh_1_N"/>
    <property type="match status" value="1"/>
</dbReference>
<dbReference type="EC" id="1.1.1.27" evidence="3 7"/>
<evidence type="ECO:0000313" key="12">
    <source>
        <dbReference type="EMBL" id="TYP56769.1"/>
    </source>
</evidence>
<dbReference type="InterPro" id="IPR015955">
    <property type="entry name" value="Lactate_DH/Glyco_Ohase_4_C"/>
</dbReference>
<feature type="binding site" evidence="7">
    <location>
        <position position="165"/>
    </location>
    <ligand>
        <name>beta-D-fructose 1,6-bisphosphate</name>
        <dbReference type="ChEBI" id="CHEBI:32966"/>
        <note>allosteric activator</note>
    </ligand>
</feature>
<evidence type="ECO:0000256" key="6">
    <source>
        <dbReference type="ARBA" id="ARBA00049258"/>
    </source>
</evidence>
<evidence type="ECO:0000256" key="7">
    <source>
        <dbReference type="HAMAP-Rule" id="MF_00488"/>
    </source>
</evidence>
<feature type="binding site" evidence="7 9">
    <location>
        <begin position="115"/>
        <end position="117"/>
    </location>
    <ligand>
        <name>NAD(+)</name>
        <dbReference type="ChEBI" id="CHEBI:57540"/>
    </ligand>
</feature>
<gene>
    <name evidence="7" type="primary">ldh</name>
    <name evidence="12" type="ORF">LZ11_00825</name>
</gene>
<comment type="function">
    <text evidence="7">Catalyzes the conversion of lactate to pyruvate.</text>
</comment>
<evidence type="ECO:0000256" key="3">
    <source>
        <dbReference type="ARBA" id="ARBA00012967"/>
    </source>
</evidence>
<dbReference type="InterPro" id="IPR001557">
    <property type="entry name" value="L-lactate/malate_DH"/>
</dbReference>
<dbReference type="PIRSF" id="PIRSF000102">
    <property type="entry name" value="Lac_mal_DH"/>
    <property type="match status" value="1"/>
</dbReference>
<feature type="binding site" evidence="7">
    <location>
        <position position="62"/>
    </location>
    <ligand>
        <name>NAD(+)</name>
        <dbReference type="ChEBI" id="CHEBI:57540"/>
    </ligand>
</feature>
<comment type="catalytic activity">
    <reaction evidence="6 7">
        <text>(S)-lactate + NAD(+) = pyruvate + NADH + H(+)</text>
        <dbReference type="Rhea" id="RHEA:23444"/>
        <dbReference type="ChEBI" id="CHEBI:15361"/>
        <dbReference type="ChEBI" id="CHEBI:15378"/>
        <dbReference type="ChEBI" id="CHEBI:16651"/>
        <dbReference type="ChEBI" id="CHEBI:57540"/>
        <dbReference type="ChEBI" id="CHEBI:57945"/>
        <dbReference type="EC" id="1.1.1.27"/>
    </reaction>
</comment>
<dbReference type="GO" id="GO:0006089">
    <property type="term" value="P:lactate metabolic process"/>
    <property type="evidence" value="ECO:0007669"/>
    <property type="project" value="TreeGrafter"/>
</dbReference>
<dbReference type="NCBIfam" id="NF000824">
    <property type="entry name" value="PRK00066.1"/>
    <property type="match status" value="1"/>
</dbReference>
<feature type="modified residue" description="Phosphotyrosine" evidence="7">
    <location>
        <position position="218"/>
    </location>
</feature>
<evidence type="ECO:0000256" key="2">
    <source>
        <dbReference type="ARBA" id="ARBA00006054"/>
    </source>
</evidence>
<comment type="subunit">
    <text evidence="7">Homotetramer.</text>
</comment>
<keyword evidence="13" id="KW-1185">Reference proteome</keyword>
<feature type="binding site" evidence="9">
    <location>
        <begin position="7"/>
        <end position="12"/>
    </location>
    <ligand>
        <name>NAD(+)</name>
        <dbReference type="ChEBI" id="CHEBI:57540"/>
    </ligand>
</feature>
<feature type="binding site" evidence="7">
    <location>
        <begin position="117"/>
        <end position="120"/>
    </location>
    <ligand>
        <name>substrate</name>
    </ligand>
</feature>
<dbReference type="SUPFAM" id="SSF51735">
    <property type="entry name" value="NAD(P)-binding Rossmann-fold domains"/>
    <property type="match status" value="1"/>
</dbReference>
<dbReference type="InterPro" id="IPR018177">
    <property type="entry name" value="L-lactate_DH_AS"/>
</dbReference>
<evidence type="ECO:0000256" key="9">
    <source>
        <dbReference type="PIRSR" id="PIRSR000102-3"/>
    </source>
</evidence>
<sequence>MKIGIIGTGYVGSTAAFALMLQGIVSEMVLIDINRDKAEGEALDLIHSMSFVSPIEIYTGDYRDLKDASIVIISAGPSISRGKTRLDLASKNFKVFRDIVPKIVENSENCILLVVTNPVDVLSYITLKLSGFPENRVIGSGTVLDSSRFRAALSKKLNVDARNIHAYIIGEHGDSQVAAWSLTNIMGIKFDEFCATYIKNFDPAIKQEIEREVKYSAYKVIEKKGATSFAVALAIAKIVKSILRDENSILTVSTYVRCLDEIEDVFLSLPCVVNRNGVDKVLVPPLSPAEKEALQNSAEVIKKYIDRLMSLTV</sequence>
<dbReference type="AlphaFoldDB" id="A0A5S5AXY6"/>
<name>A0A5S5AXY6_9FIRM</name>
<evidence type="ECO:0000256" key="5">
    <source>
        <dbReference type="ARBA" id="ARBA00023027"/>
    </source>
</evidence>
<proteinExistence type="inferred from homology"/>
<evidence type="ECO:0000313" key="13">
    <source>
        <dbReference type="Proteomes" id="UP000322294"/>
    </source>
</evidence>
<dbReference type="OrthoDB" id="9802969at2"/>
<feature type="binding site" evidence="7">
    <location>
        <position position="140"/>
    </location>
    <ligand>
        <name>NAD(+)</name>
        <dbReference type="ChEBI" id="CHEBI:57540"/>
    </ligand>
</feature>
<comment type="caution">
    <text evidence="12">The sequence shown here is derived from an EMBL/GenBank/DDBJ whole genome shotgun (WGS) entry which is preliminary data.</text>
</comment>
<dbReference type="InterPro" id="IPR036291">
    <property type="entry name" value="NAD(P)-bd_dom_sf"/>
</dbReference>
<evidence type="ECO:0000256" key="4">
    <source>
        <dbReference type="ARBA" id="ARBA00023002"/>
    </source>
</evidence>
<dbReference type="SUPFAM" id="SSF56327">
    <property type="entry name" value="LDH C-terminal domain-like"/>
    <property type="match status" value="1"/>
</dbReference>
<keyword evidence="7" id="KW-0597">Phosphoprotein</keyword>
<feature type="binding site" evidence="7">
    <location>
        <position position="85"/>
    </location>
    <ligand>
        <name>substrate</name>
    </ligand>
</feature>
<evidence type="ECO:0000259" key="10">
    <source>
        <dbReference type="Pfam" id="PF00056"/>
    </source>
</evidence>
<feature type="domain" description="Lactate/malate dehydrogenase N-terminal" evidence="10">
    <location>
        <begin position="1"/>
        <end position="139"/>
    </location>
</feature>
<protein>
    <recommendedName>
        <fullName evidence="3 7">L-lactate dehydrogenase</fullName>
        <shortName evidence="7">L-LDH</shortName>
        <ecNumber evidence="3 7">1.1.1.27</ecNumber>
    </recommendedName>
</protein>
<dbReference type="InterPro" id="IPR011304">
    <property type="entry name" value="L-lactate_DH"/>
</dbReference>
<feature type="binding site" evidence="7">
    <location>
        <position position="227"/>
    </location>
    <ligand>
        <name>substrate</name>
    </ligand>
</feature>
<dbReference type="RefSeq" id="WP_148866625.1">
    <property type="nucleotide sequence ID" value="NZ_VNHO01000007.1"/>
</dbReference>
<dbReference type="EMBL" id="VNHO01000007">
    <property type="protein sequence ID" value="TYP56769.1"/>
    <property type="molecule type" value="Genomic_DNA"/>
</dbReference>
<dbReference type="PROSITE" id="PS00064">
    <property type="entry name" value="L_LDH"/>
    <property type="match status" value="1"/>
</dbReference>
<feature type="binding site" evidence="7">
    <location>
        <begin position="145"/>
        <end position="148"/>
    </location>
    <ligand>
        <name>substrate</name>
    </ligand>
</feature>
<evidence type="ECO:0000259" key="11">
    <source>
        <dbReference type="Pfam" id="PF02866"/>
    </source>
</evidence>
<evidence type="ECO:0000256" key="8">
    <source>
        <dbReference type="PIRSR" id="PIRSR000102-1"/>
    </source>
</evidence>
<dbReference type="InterPro" id="IPR001236">
    <property type="entry name" value="Lactate/malate_DH_N"/>
</dbReference>
<feature type="binding site" evidence="7 9">
    <location>
        <position position="32"/>
    </location>
    <ligand>
        <name>NAD(+)</name>
        <dbReference type="ChEBI" id="CHEBI:57540"/>
    </ligand>
</feature>
<evidence type="ECO:0000256" key="1">
    <source>
        <dbReference type="ARBA" id="ARBA00004843"/>
    </source>
</evidence>
<comment type="caution">
    <text evidence="7">Lacks conserved residue(s) required for the propagation of feature annotation.</text>
</comment>